<gene>
    <name evidence="1" type="ORF">K4A83_15390</name>
</gene>
<evidence type="ECO:0008006" key="3">
    <source>
        <dbReference type="Google" id="ProtNLM"/>
    </source>
</evidence>
<dbReference type="Proteomes" id="UP001526426">
    <property type="component" value="Unassembled WGS sequence"/>
</dbReference>
<comment type="caution">
    <text evidence="1">The sequence shown here is derived from an EMBL/GenBank/DDBJ whole genome shotgun (WGS) entry which is preliminary data.</text>
</comment>
<dbReference type="RefSeq" id="WP_265265505.1">
    <property type="nucleotide sequence ID" value="NZ_JAIHOM010000082.1"/>
</dbReference>
<organism evidence="1 2">
    <name type="scientific">Spirulina subsalsa FACHB-351</name>
    <dbReference type="NCBI Taxonomy" id="234711"/>
    <lineage>
        <taxon>Bacteria</taxon>
        <taxon>Bacillati</taxon>
        <taxon>Cyanobacteriota</taxon>
        <taxon>Cyanophyceae</taxon>
        <taxon>Spirulinales</taxon>
        <taxon>Spirulinaceae</taxon>
        <taxon>Spirulina</taxon>
    </lineage>
</organism>
<reference evidence="1 2" key="1">
    <citation type="submission" date="2021-08" db="EMBL/GenBank/DDBJ databases">
        <title>Draft genome sequence of Spirulina subsalsa with high tolerance to salinity and hype-accumulation of phycocyanin.</title>
        <authorList>
            <person name="Pei H."/>
            <person name="Jiang L."/>
        </authorList>
    </citation>
    <scope>NUCLEOTIDE SEQUENCE [LARGE SCALE GENOMIC DNA]</scope>
    <source>
        <strain evidence="1 2">FACHB-351</strain>
    </source>
</reference>
<evidence type="ECO:0000313" key="1">
    <source>
        <dbReference type="EMBL" id="MCW6037646.1"/>
    </source>
</evidence>
<dbReference type="EMBL" id="JAIHOM010000082">
    <property type="protein sequence ID" value="MCW6037646.1"/>
    <property type="molecule type" value="Genomic_DNA"/>
</dbReference>
<evidence type="ECO:0000313" key="2">
    <source>
        <dbReference type="Proteomes" id="UP001526426"/>
    </source>
</evidence>
<dbReference type="InterPro" id="IPR058087">
    <property type="entry name" value="XAC2610_dom"/>
</dbReference>
<sequence length="234" mass="26456">MVLSSPPSPAHNASKPQAKPILKPLWSVSLAITLVACQSGNTTPREQWRIEQQIHPDLPPFTFVLTGDIVEERAEIDTIAIYTPDNPKSPQQTLTGFNTTFPDLTTGGFVVEDLNFDGYQDLRIPQFLPSSPNIPYFYWLYNPETGEFERNEDLEVITSITVHEDQGTLESFQRVSANTFVLENYEFREKNLVLIRRITEIYGTDDQKQVVVEELQGAELVVISDDILPVKDGE</sequence>
<accession>A0ABT3L809</accession>
<dbReference type="NCBIfam" id="NF047539">
    <property type="entry name" value="XAC2610_fam"/>
    <property type="match status" value="1"/>
</dbReference>
<protein>
    <recommendedName>
        <fullName evidence="3">Lipoprotein</fullName>
    </recommendedName>
</protein>
<name>A0ABT3L809_9CYAN</name>
<keyword evidence="2" id="KW-1185">Reference proteome</keyword>
<proteinExistence type="predicted"/>